<evidence type="ECO:0000313" key="3">
    <source>
        <dbReference type="EMBL" id="CAF4252065.1"/>
    </source>
</evidence>
<dbReference type="InterPro" id="IPR032190">
    <property type="entry name" value="NPC1_N"/>
</dbReference>
<feature type="non-terminal residue" evidence="3">
    <location>
        <position position="100"/>
    </location>
</feature>
<proteinExistence type="predicted"/>
<dbReference type="GO" id="GO:0015485">
    <property type="term" value="F:cholesterol binding"/>
    <property type="evidence" value="ECO:0007669"/>
    <property type="project" value="TreeGrafter"/>
</dbReference>
<dbReference type="GO" id="GO:0005886">
    <property type="term" value="C:plasma membrane"/>
    <property type="evidence" value="ECO:0007669"/>
    <property type="project" value="TreeGrafter"/>
</dbReference>
<feature type="compositionally biased region" description="Polar residues" evidence="1">
    <location>
        <begin position="50"/>
        <end position="60"/>
    </location>
</feature>
<feature type="domain" description="Niemann-Pick C1 N-terminal" evidence="2">
    <location>
        <begin position="1"/>
        <end position="43"/>
    </location>
</feature>
<dbReference type="GO" id="GO:0030299">
    <property type="term" value="P:intestinal cholesterol absorption"/>
    <property type="evidence" value="ECO:0007669"/>
    <property type="project" value="TreeGrafter"/>
</dbReference>
<evidence type="ECO:0000259" key="2">
    <source>
        <dbReference type="Pfam" id="PF16414"/>
    </source>
</evidence>
<dbReference type="PANTHER" id="PTHR45727">
    <property type="entry name" value="NPC INTRACELLULAR CHOLESTEROL TRANSPORTER 1"/>
    <property type="match status" value="1"/>
</dbReference>
<dbReference type="GO" id="GO:0042632">
    <property type="term" value="P:cholesterol homeostasis"/>
    <property type="evidence" value="ECO:0007669"/>
    <property type="project" value="TreeGrafter"/>
</dbReference>
<sequence length="100" mass="11583">MQKNKDLLDNLIGRCPSCYYNLLHIFCEMTCSPNQDQFVWPLEIINITRPNESENTNETGPSEEKIHVGWESPDYVDPEDAEQSETNDQKELVTPKPIEK</sequence>
<feature type="compositionally biased region" description="Basic and acidic residues" evidence="1">
    <location>
        <begin position="87"/>
        <end position="100"/>
    </location>
</feature>
<dbReference type="Proteomes" id="UP000681720">
    <property type="component" value="Unassembled WGS sequence"/>
</dbReference>
<organism evidence="3 4">
    <name type="scientific">Rotaria magnacalcarata</name>
    <dbReference type="NCBI Taxonomy" id="392030"/>
    <lineage>
        <taxon>Eukaryota</taxon>
        <taxon>Metazoa</taxon>
        <taxon>Spiralia</taxon>
        <taxon>Gnathifera</taxon>
        <taxon>Rotifera</taxon>
        <taxon>Eurotatoria</taxon>
        <taxon>Bdelloidea</taxon>
        <taxon>Philodinida</taxon>
        <taxon>Philodinidae</taxon>
        <taxon>Rotaria</taxon>
    </lineage>
</organism>
<feature type="compositionally biased region" description="Acidic residues" evidence="1">
    <location>
        <begin position="74"/>
        <end position="85"/>
    </location>
</feature>
<evidence type="ECO:0000256" key="1">
    <source>
        <dbReference type="SAM" id="MobiDB-lite"/>
    </source>
</evidence>
<dbReference type="EMBL" id="CAJOBJ010027326">
    <property type="protein sequence ID" value="CAF4252065.1"/>
    <property type="molecule type" value="Genomic_DNA"/>
</dbReference>
<accession>A0A8S2SX54</accession>
<reference evidence="3" key="1">
    <citation type="submission" date="2021-02" db="EMBL/GenBank/DDBJ databases">
        <authorList>
            <person name="Nowell W R."/>
        </authorList>
    </citation>
    <scope>NUCLEOTIDE SEQUENCE</scope>
</reference>
<dbReference type="PANTHER" id="PTHR45727:SF2">
    <property type="entry name" value="NPC INTRACELLULAR CHOLESTEROL TRANSPORTER 1"/>
    <property type="match status" value="1"/>
</dbReference>
<dbReference type="GO" id="GO:0015918">
    <property type="term" value="P:sterol transport"/>
    <property type="evidence" value="ECO:0007669"/>
    <property type="project" value="TreeGrafter"/>
</dbReference>
<dbReference type="AlphaFoldDB" id="A0A8S2SX54"/>
<gene>
    <name evidence="3" type="ORF">GIL414_LOCUS23742</name>
</gene>
<name>A0A8S2SX54_9BILA</name>
<protein>
    <recommendedName>
        <fullName evidence="2">Niemann-Pick C1 N-terminal domain-containing protein</fullName>
    </recommendedName>
</protein>
<evidence type="ECO:0000313" key="4">
    <source>
        <dbReference type="Proteomes" id="UP000681720"/>
    </source>
</evidence>
<feature type="region of interest" description="Disordered" evidence="1">
    <location>
        <begin position="50"/>
        <end position="100"/>
    </location>
</feature>
<dbReference type="Pfam" id="PF16414">
    <property type="entry name" value="NPC1_N"/>
    <property type="match status" value="1"/>
</dbReference>
<comment type="caution">
    <text evidence="3">The sequence shown here is derived from an EMBL/GenBank/DDBJ whole genome shotgun (WGS) entry which is preliminary data.</text>
</comment>